<sequence>MYTYESFETLGVFTLLRPIFFIFLIISLLLLIKVILPITKMPYINGFTIANISIISAVVSAQVVFYNAIIVDETGLRRDEFSSYMFLIIVVLAFINPLVYFYKENKK</sequence>
<proteinExistence type="predicted"/>
<name>A0ABU6NWE5_9BACI</name>
<dbReference type="RefSeq" id="WP_328015126.1">
    <property type="nucleotide sequence ID" value="NZ_JARTFS010000006.1"/>
</dbReference>
<organism evidence="2 3">
    <name type="scientific">Metabacillus fastidiosus</name>
    <dbReference type="NCBI Taxonomy" id="1458"/>
    <lineage>
        <taxon>Bacteria</taxon>
        <taxon>Bacillati</taxon>
        <taxon>Bacillota</taxon>
        <taxon>Bacilli</taxon>
        <taxon>Bacillales</taxon>
        <taxon>Bacillaceae</taxon>
        <taxon>Metabacillus</taxon>
    </lineage>
</organism>
<dbReference type="EMBL" id="JARTFS010000006">
    <property type="protein sequence ID" value="MED4401435.1"/>
    <property type="molecule type" value="Genomic_DNA"/>
</dbReference>
<feature type="transmembrane region" description="Helical" evidence="1">
    <location>
        <begin position="48"/>
        <end position="69"/>
    </location>
</feature>
<evidence type="ECO:0000313" key="2">
    <source>
        <dbReference type="EMBL" id="MED4401435.1"/>
    </source>
</evidence>
<feature type="transmembrane region" description="Helical" evidence="1">
    <location>
        <begin position="15"/>
        <end position="36"/>
    </location>
</feature>
<protein>
    <submittedName>
        <fullName evidence="2">Uncharacterized protein</fullName>
    </submittedName>
</protein>
<keyword evidence="3" id="KW-1185">Reference proteome</keyword>
<evidence type="ECO:0000313" key="3">
    <source>
        <dbReference type="Proteomes" id="UP001342826"/>
    </source>
</evidence>
<keyword evidence="1" id="KW-0472">Membrane</keyword>
<accession>A0ABU6NWE5</accession>
<keyword evidence="1" id="KW-1133">Transmembrane helix</keyword>
<evidence type="ECO:0000256" key="1">
    <source>
        <dbReference type="SAM" id="Phobius"/>
    </source>
</evidence>
<comment type="caution">
    <text evidence="2">The sequence shown here is derived from an EMBL/GenBank/DDBJ whole genome shotgun (WGS) entry which is preliminary data.</text>
</comment>
<feature type="transmembrane region" description="Helical" evidence="1">
    <location>
        <begin position="81"/>
        <end position="102"/>
    </location>
</feature>
<dbReference type="Proteomes" id="UP001342826">
    <property type="component" value="Unassembled WGS sequence"/>
</dbReference>
<keyword evidence="1" id="KW-0812">Transmembrane</keyword>
<gene>
    <name evidence="2" type="ORF">P9271_08935</name>
</gene>
<reference evidence="2 3" key="1">
    <citation type="submission" date="2023-03" db="EMBL/GenBank/DDBJ databases">
        <title>Bacillus Genome Sequencing.</title>
        <authorList>
            <person name="Dunlap C."/>
        </authorList>
    </citation>
    <scope>NUCLEOTIDE SEQUENCE [LARGE SCALE GENOMIC DNA]</scope>
    <source>
        <strain evidence="2 3">NRS-1717</strain>
    </source>
</reference>